<name>A0ABW4LJM7_9MICO</name>
<dbReference type="SUPFAM" id="SSF53474">
    <property type="entry name" value="alpha/beta-Hydrolases"/>
    <property type="match status" value="1"/>
</dbReference>
<protein>
    <submittedName>
        <fullName evidence="2">Dienelactone hydrolase family protein</fullName>
        <ecNumber evidence="2">3.1.-.-</ecNumber>
    </submittedName>
</protein>
<dbReference type="PANTHER" id="PTHR46623">
    <property type="entry name" value="CARBOXYMETHYLENEBUTENOLIDASE-RELATED"/>
    <property type="match status" value="1"/>
</dbReference>
<feature type="domain" description="Dienelactone hydrolase" evidence="1">
    <location>
        <begin position="32"/>
        <end position="163"/>
    </location>
</feature>
<dbReference type="RefSeq" id="WP_377936700.1">
    <property type="nucleotide sequence ID" value="NZ_JBHUEA010000042.1"/>
</dbReference>
<dbReference type="EC" id="3.1.-.-" evidence="2"/>
<evidence type="ECO:0000313" key="2">
    <source>
        <dbReference type="EMBL" id="MFD1723055.1"/>
    </source>
</evidence>
<organism evidence="2 3">
    <name type="scientific">Amnibacterium endophyticum</name>
    <dbReference type="NCBI Taxonomy" id="2109337"/>
    <lineage>
        <taxon>Bacteria</taxon>
        <taxon>Bacillati</taxon>
        <taxon>Actinomycetota</taxon>
        <taxon>Actinomycetes</taxon>
        <taxon>Micrococcales</taxon>
        <taxon>Microbacteriaceae</taxon>
        <taxon>Amnibacterium</taxon>
    </lineage>
</organism>
<sequence>MTDTAPTATLAGWHRGGFAAAGLAHPVFEKGSGPGVVLIPEVPGVTPEVLGLAEHLVEEGFTVVVPSPFGDPGRPSSAGYAIGSVARLCVSREFRAFATDAPRPFTAWLRALAADLAARTSGRGVGVIGMCFTGGFALAAAVDPAVSASVMSQPGVPFPVSRSRRVNGGLPALELEEVGRRADRGEVCALGLRFSEDGVVPRERFATVAARLGDAFEVIELDSSAGNAGGFSSSAHSVLTSEVRERPGHPALEARERVVAFLRERLS</sequence>
<dbReference type="InterPro" id="IPR029058">
    <property type="entry name" value="AB_hydrolase_fold"/>
</dbReference>
<dbReference type="Gene3D" id="3.40.50.1820">
    <property type="entry name" value="alpha/beta hydrolase"/>
    <property type="match status" value="1"/>
</dbReference>
<keyword evidence="2" id="KW-0378">Hydrolase</keyword>
<dbReference type="GO" id="GO:0016787">
    <property type="term" value="F:hydrolase activity"/>
    <property type="evidence" value="ECO:0007669"/>
    <property type="project" value="UniProtKB-KW"/>
</dbReference>
<dbReference type="EMBL" id="JBHUEA010000042">
    <property type="protein sequence ID" value="MFD1723055.1"/>
    <property type="molecule type" value="Genomic_DNA"/>
</dbReference>
<dbReference type="Pfam" id="PF01738">
    <property type="entry name" value="DLH"/>
    <property type="match status" value="1"/>
</dbReference>
<evidence type="ECO:0000313" key="3">
    <source>
        <dbReference type="Proteomes" id="UP001597347"/>
    </source>
</evidence>
<comment type="caution">
    <text evidence="2">The sequence shown here is derived from an EMBL/GenBank/DDBJ whole genome shotgun (WGS) entry which is preliminary data.</text>
</comment>
<dbReference type="PANTHER" id="PTHR46623:SF7">
    <property type="entry name" value="CARBOXYMETHYLENEBUTENOLIDASE"/>
    <property type="match status" value="1"/>
</dbReference>
<dbReference type="Proteomes" id="UP001597347">
    <property type="component" value="Unassembled WGS sequence"/>
</dbReference>
<reference evidence="3" key="1">
    <citation type="journal article" date="2019" name="Int. J. Syst. Evol. Microbiol.">
        <title>The Global Catalogue of Microorganisms (GCM) 10K type strain sequencing project: providing services to taxonomists for standard genome sequencing and annotation.</title>
        <authorList>
            <consortium name="The Broad Institute Genomics Platform"/>
            <consortium name="The Broad Institute Genome Sequencing Center for Infectious Disease"/>
            <person name="Wu L."/>
            <person name="Ma J."/>
        </authorList>
    </citation>
    <scope>NUCLEOTIDE SEQUENCE [LARGE SCALE GENOMIC DNA]</scope>
    <source>
        <strain evidence="3">CGMCC 1.12471</strain>
    </source>
</reference>
<gene>
    <name evidence="2" type="ORF">ACFSBI_16005</name>
</gene>
<accession>A0ABW4LJM7</accession>
<evidence type="ECO:0000259" key="1">
    <source>
        <dbReference type="Pfam" id="PF01738"/>
    </source>
</evidence>
<proteinExistence type="predicted"/>
<dbReference type="InterPro" id="IPR002925">
    <property type="entry name" value="Dienelactn_hydro"/>
</dbReference>
<dbReference type="InterPro" id="IPR051049">
    <property type="entry name" value="Dienelactone_hydrolase-like"/>
</dbReference>
<keyword evidence="3" id="KW-1185">Reference proteome</keyword>